<feature type="transmembrane region" description="Helical" evidence="13">
    <location>
        <begin position="596"/>
        <end position="620"/>
    </location>
</feature>
<dbReference type="FunFam" id="1.20.1560.10:FF:000037">
    <property type="entry name" value="ATP-binding cassette subfamily C member 10"/>
    <property type="match status" value="1"/>
</dbReference>
<keyword evidence="11 13" id="KW-0472">Membrane</keyword>
<feature type="transmembrane region" description="Helical" evidence="13">
    <location>
        <begin position="177"/>
        <end position="197"/>
    </location>
</feature>
<dbReference type="SUPFAM" id="SSF90123">
    <property type="entry name" value="ABC transporter transmembrane region"/>
    <property type="match status" value="2"/>
</dbReference>
<keyword evidence="4" id="KW-0813">Transport</keyword>
<dbReference type="InterPro" id="IPR011527">
    <property type="entry name" value="ABC1_TM_dom"/>
</dbReference>
<dbReference type="Gene3D" id="1.20.1560.10">
    <property type="entry name" value="ABC transporter type 1, transmembrane domain"/>
    <property type="match status" value="2"/>
</dbReference>
<dbReference type="SUPFAM" id="SSF52540">
    <property type="entry name" value="P-loop containing nucleoside triphosphate hydrolases"/>
    <property type="match status" value="2"/>
</dbReference>
<keyword evidence="7" id="KW-0547">Nucleotide-binding</keyword>
<dbReference type="EC" id="7.6.2.2" evidence="3"/>
<evidence type="ECO:0000256" key="2">
    <source>
        <dbReference type="ARBA" id="ARBA00009726"/>
    </source>
</evidence>
<keyword evidence="9" id="KW-1278">Translocase</keyword>
<dbReference type="GO" id="GO:0008559">
    <property type="term" value="F:ABC-type xenobiotic transporter activity"/>
    <property type="evidence" value="ECO:0007669"/>
    <property type="project" value="UniProtKB-EC"/>
</dbReference>
<feature type="transmembrane region" description="Helical" evidence="13">
    <location>
        <begin position="1271"/>
        <end position="1294"/>
    </location>
</feature>
<dbReference type="InterPro" id="IPR027417">
    <property type="entry name" value="P-loop_NTPase"/>
</dbReference>
<feature type="transmembrane region" description="Helical" evidence="13">
    <location>
        <begin position="1059"/>
        <end position="1080"/>
    </location>
</feature>
<feature type="transmembrane region" description="Helical" evidence="13">
    <location>
        <begin position="484"/>
        <end position="503"/>
    </location>
</feature>
<dbReference type="InterPro" id="IPR003439">
    <property type="entry name" value="ABC_transporter-like_ATP-bd"/>
</dbReference>
<dbReference type="GO" id="GO:0016020">
    <property type="term" value="C:membrane"/>
    <property type="evidence" value="ECO:0007669"/>
    <property type="project" value="UniProtKB-SubCell"/>
</dbReference>
<evidence type="ECO:0000256" key="4">
    <source>
        <dbReference type="ARBA" id="ARBA00022448"/>
    </source>
</evidence>
<feature type="domain" description="ABC transmembrane type-1" evidence="15">
    <location>
        <begin position="345"/>
        <end position="625"/>
    </location>
</feature>
<keyword evidence="8" id="KW-0067">ATP-binding</keyword>
<dbReference type="InterPro" id="IPR017871">
    <property type="entry name" value="ABC_transporter-like_CS"/>
</dbReference>
<name>A0A9P0BE62_BRAAE</name>
<organism evidence="16 17">
    <name type="scientific">Brassicogethes aeneus</name>
    <name type="common">Rape pollen beetle</name>
    <name type="synonym">Meligethes aeneus</name>
    <dbReference type="NCBI Taxonomy" id="1431903"/>
    <lineage>
        <taxon>Eukaryota</taxon>
        <taxon>Metazoa</taxon>
        <taxon>Ecdysozoa</taxon>
        <taxon>Arthropoda</taxon>
        <taxon>Hexapoda</taxon>
        <taxon>Insecta</taxon>
        <taxon>Pterygota</taxon>
        <taxon>Neoptera</taxon>
        <taxon>Endopterygota</taxon>
        <taxon>Coleoptera</taxon>
        <taxon>Polyphaga</taxon>
        <taxon>Cucujiformia</taxon>
        <taxon>Nitidulidae</taxon>
        <taxon>Meligethinae</taxon>
        <taxon>Brassicogethes</taxon>
    </lineage>
</organism>
<dbReference type="PROSITE" id="PS00211">
    <property type="entry name" value="ABC_TRANSPORTER_1"/>
    <property type="match status" value="2"/>
</dbReference>
<dbReference type="OrthoDB" id="6500128at2759"/>
<evidence type="ECO:0000256" key="7">
    <source>
        <dbReference type="ARBA" id="ARBA00022741"/>
    </source>
</evidence>
<feature type="transmembrane region" description="Helical" evidence="13">
    <location>
        <begin position="566"/>
        <end position="590"/>
    </location>
</feature>
<dbReference type="FunFam" id="1.20.1560.10:FF:000113">
    <property type="entry name" value="ABC transporter, putative"/>
    <property type="match status" value="1"/>
</dbReference>
<gene>
    <name evidence="16" type="ORF">MELIAE_LOCUS10721</name>
</gene>
<reference evidence="16" key="1">
    <citation type="submission" date="2021-12" db="EMBL/GenBank/DDBJ databases">
        <authorList>
            <person name="King R."/>
        </authorList>
    </citation>
    <scope>NUCLEOTIDE SEQUENCE</scope>
</reference>
<dbReference type="PANTHER" id="PTHR24223:SF330">
    <property type="entry name" value="ATP-BINDING CASSETTE SUB-FAMILY C MEMBER 10"/>
    <property type="match status" value="1"/>
</dbReference>
<comment type="catalytic activity">
    <reaction evidence="12">
        <text>ATP + H2O + xenobioticSide 1 = ADP + phosphate + xenobioticSide 2.</text>
        <dbReference type="EC" id="7.6.2.2"/>
    </reaction>
</comment>
<evidence type="ECO:0000313" key="16">
    <source>
        <dbReference type="EMBL" id="CAH0561097.1"/>
    </source>
</evidence>
<evidence type="ECO:0000256" key="1">
    <source>
        <dbReference type="ARBA" id="ARBA00004141"/>
    </source>
</evidence>
<dbReference type="FunFam" id="3.40.50.300:FF:000163">
    <property type="entry name" value="Multidrug resistance-associated protein member 4"/>
    <property type="match status" value="1"/>
</dbReference>
<proteinExistence type="inferred from homology"/>
<dbReference type="GO" id="GO:0016887">
    <property type="term" value="F:ATP hydrolysis activity"/>
    <property type="evidence" value="ECO:0007669"/>
    <property type="project" value="InterPro"/>
</dbReference>
<evidence type="ECO:0000256" key="3">
    <source>
        <dbReference type="ARBA" id="ARBA00012191"/>
    </source>
</evidence>
<sequence>MDGFQDSPQWRWNWTAMCGPDNFQIWSTRTHDLGLCFTQLCLEIPVLSLLAIISSYYYGKYIDFVSRGRLQLRAIKVRSFIVLMLAFLPLLQVYIDLNTNEQNITQVSYFLSAVQGICWFTHFLFQLGLRKRLGLSCRGPMPVCFLWSFLLVLSAISLRSHYLLYKLLPNPEFKLSLSFGFSFVYFVLQVFYAITLIPSSGGTSFVTFPEGNNQADENTPLLHNAYVRFNEDDQSYLGVAMEDANWFSKLLFYWVNPLMDKGFHLKLTNADDLFDLPLSLNSSYLSAKVNKHLGGQKDERTILTSQDAEGGSSTSSDVTIVRPSSRRNVSLLRALHRSFGVQFYAVGVLKLAADCTAFAGPILLNKLVGFIEDKSEDIGWGYAYAAGLMMATMTSSLCDAHFNFWMSVVGLKMRSALVTVIYRKTLSVSSINLNKDFSVGKIVNFMSTDTDRIVNSCPSFHALWSIPFQLGVTLYLLYDQVGLSFLAGVVFSAVLIPINKVIANKIGELSKELMEQKDARVKMITEVLRGIKAIKLYVWEQHFIRLITKLREEELKYLKGRKYLDALCVVFWASTPVVVSVLTMGTYSLLGNKLTAATVFTCIALLNMLISPLNAFPWVLNGMTEAWVSVKRIQKLLDLPDLNFNQEYNEDLLGQSSGNHDIILSNGGYTWGKELSAEEKLKLHDVRKRKLSRGKGAGKKSAITLDKRNSVESHILEEEDSYIFTLSNINLSIKKGDLVGIIGSVGCGKSSLLSAMLAELSMFQGQMVTTQMESGFGFVTQQPWLQCGTIRENILFGKSFDETKYKTVIYACGLAEDITQLKHADLTDVGEGGMTLSGGQKARIALARAVYQDKSIYLLDDILSAVDVKVARHIFENCIMGVLRDKTRILCTHHVQYLVYADKIVQMENGTIKQQGKPVDVLSNMDDTLPIDLELGESSQSDGYSDSLLSSIKTFDNSQSSNTKDNDLALQETQETGTVALSVYSKYWKALGHILCFCILISITMMQATRNLTDWWLSHWVTEETNRSSNNTNLTFDDTIYIMSSFSDENEPTSYYLRIYVEMAVVNVVFTVFRAFLFAYGGVVAAAKIHKLLLKSIMRGKLIFFDITPLGRILNRFSSDTYTIDDSLPFIMNILLAQFFSLLGCIAITVYGLPWISLVLVPLVPVYHSLQDHYRLTSRELKRISSVTLSPIYSHFNETLQGLTTIRAMRASGRFRRENEDKIEANLKAQFASQCAARWLGLRLQFIGVAIVAGVSFIAVIQHQYDFADPGMVGLAISYALSVTGQLGGVVNAFTETEKEMIAVERVNQYIKEVPSESTELDRHPPFGWPSQGVIVFRDVVLRYRDHLVPSLKQISFEARPCEKIGIVGRTGAGKSSILAALFRLTELSSGMITIDTVNISKLALSGLRSRLFCIPQDPFLFSATIRENLDPLKEFRDAEIWASLIKVNLMAVIQKMGGLDQMIEGAGENLSVGQKQLICLARAVLHNAKILCIDEATASIDIETDRQIQHTLRSAFRKSTVLTIAHRIETILDSDRILVLDDGKIVEFDTPDNLMSTPSSIFSRLIDQDYE</sequence>
<dbReference type="FunFam" id="3.40.50.300:FF:000973">
    <property type="entry name" value="Multidrug resistance-associated protein 4"/>
    <property type="match status" value="1"/>
</dbReference>
<dbReference type="InterPro" id="IPR036640">
    <property type="entry name" value="ABC1_TM_sf"/>
</dbReference>
<evidence type="ECO:0000256" key="8">
    <source>
        <dbReference type="ARBA" id="ARBA00022840"/>
    </source>
</evidence>
<evidence type="ECO:0000256" key="13">
    <source>
        <dbReference type="SAM" id="Phobius"/>
    </source>
</evidence>
<evidence type="ECO:0000259" key="15">
    <source>
        <dbReference type="PROSITE" id="PS50929"/>
    </source>
</evidence>
<feature type="domain" description="ABC transporter" evidence="14">
    <location>
        <begin position="1335"/>
        <end position="1568"/>
    </location>
</feature>
<evidence type="ECO:0000256" key="6">
    <source>
        <dbReference type="ARBA" id="ARBA00022737"/>
    </source>
</evidence>
<feature type="transmembrane region" description="Helical" evidence="13">
    <location>
        <begin position="79"/>
        <end position="95"/>
    </location>
</feature>
<dbReference type="EMBL" id="OV121138">
    <property type="protein sequence ID" value="CAH0561097.1"/>
    <property type="molecule type" value="Genomic_DNA"/>
</dbReference>
<dbReference type="Pfam" id="PF00005">
    <property type="entry name" value="ABC_tran"/>
    <property type="match status" value="2"/>
</dbReference>
<dbReference type="CDD" id="cd18605">
    <property type="entry name" value="ABC_6TM_MRP7_D2_like"/>
    <property type="match status" value="1"/>
</dbReference>
<dbReference type="PROSITE" id="PS50929">
    <property type="entry name" value="ABC_TM1F"/>
    <property type="match status" value="2"/>
</dbReference>
<keyword evidence="10 13" id="KW-1133">Transmembrane helix</keyword>
<feature type="transmembrane region" description="Helical" evidence="13">
    <location>
        <begin position="107"/>
        <end position="129"/>
    </location>
</feature>
<dbReference type="SMART" id="SM00382">
    <property type="entry name" value="AAA"/>
    <property type="match status" value="2"/>
</dbReference>
<keyword evidence="17" id="KW-1185">Reference proteome</keyword>
<evidence type="ECO:0000256" key="11">
    <source>
        <dbReference type="ARBA" id="ARBA00023136"/>
    </source>
</evidence>
<keyword evidence="6" id="KW-0677">Repeat</keyword>
<evidence type="ECO:0000256" key="9">
    <source>
        <dbReference type="ARBA" id="ARBA00022967"/>
    </source>
</evidence>
<evidence type="ECO:0000256" key="5">
    <source>
        <dbReference type="ARBA" id="ARBA00022692"/>
    </source>
</evidence>
<evidence type="ECO:0000256" key="10">
    <source>
        <dbReference type="ARBA" id="ARBA00022989"/>
    </source>
</evidence>
<feature type="transmembrane region" description="Helical" evidence="13">
    <location>
        <begin position="384"/>
        <end position="405"/>
    </location>
</feature>
<dbReference type="CDD" id="cd03250">
    <property type="entry name" value="ABCC_MRP_domain1"/>
    <property type="match status" value="1"/>
</dbReference>
<dbReference type="GO" id="GO:0005524">
    <property type="term" value="F:ATP binding"/>
    <property type="evidence" value="ECO:0007669"/>
    <property type="project" value="UniProtKB-KW"/>
</dbReference>
<dbReference type="InterPro" id="IPR003593">
    <property type="entry name" value="AAA+_ATPase"/>
</dbReference>
<dbReference type="CDD" id="cd03244">
    <property type="entry name" value="ABCC_MRP_domain2"/>
    <property type="match status" value="1"/>
</dbReference>
<feature type="transmembrane region" description="Helical" evidence="13">
    <location>
        <begin position="460"/>
        <end position="478"/>
    </location>
</feature>
<evidence type="ECO:0000256" key="12">
    <source>
        <dbReference type="ARBA" id="ARBA00034018"/>
    </source>
</evidence>
<feature type="domain" description="ABC transmembrane type-1" evidence="15">
    <location>
        <begin position="1063"/>
        <end position="1299"/>
    </location>
</feature>
<dbReference type="Pfam" id="PF00664">
    <property type="entry name" value="ABC_membrane"/>
    <property type="match status" value="2"/>
</dbReference>
<evidence type="ECO:0000313" key="17">
    <source>
        <dbReference type="Proteomes" id="UP001154078"/>
    </source>
</evidence>
<feature type="transmembrane region" description="Helical" evidence="13">
    <location>
        <begin position="343"/>
        <end position="364"/>
    </location>
</feature>
<dbReference type="PROSITE" id="PS50893">
    <property type="entry name" value="ABC_TRANSPORTER_2"/>
    <property type="match status" value="2"/>
</dbReference>
<feature type="domain" description="ABC transporter" evidence="14">
    <location>
        <begin position="705"/>
        <end position="934"/>
    </location>
</feature>
<keyword evidence="5 13" id="KW-0812">Transmembrane</keyword>
<feature type="transmembrane region" description="Helical" evidence="13">
    <location>
        <begin position="37"/>
        <end position="58"/>
    </location>
</feature>
<protein>
    <recommendedName>
        <fullName evidence="3">ABC-type xenobiotic transporter</fullName>
        <ecNumber evidence="3">7.6.2.2</ecNumber>
    </recommendedName>
</protein>
<dbReference type="CDD" id="cd18598">
    <property type="entry name" value="ABC_6TM_MRP7_D1_like"/>
    <property type="match status" value="1"/>
</dbReference>
<feature type="transmembrane region" description="Helical" evidence="13">
    <location>
        <begin position="1246"/>
        <end position="1265"/>
    </location>
</feature>
<dbReference type="PANTHER" id="PTHR24223">
    <property type="entry name" value="ATP-BINDING CASSETTE SUB-FAMILY C"/>
    <property type="match status" value="1"/>
</dbReference>
<comment type="similarity">
    <text evidence="2">Belongs to the ABC transporter superfamily. ABCC family. Conjugate transporter (TC 3.A.1.208) subfamily.</text>
</comment>
<comment type="subcellular location">
    <subcellularLocation>
        <location evidence="1">Membrane</location>
        <topology evidence="1">Multi-pass membrane protein</topology>
    </subcellularLocation>
</comment>
<feature type="transmembrane region" description="Helical" evidence="13">
    <location>
        <begin position="1130"/>
        <end position="1153"/>
    </location>
</feature>
<dbReference type="Proteomes" id="UP001154078">
    <property type="component" value="Chromosome 7"/>
</dbReference>
<dbReference type="Gene3D" id="3.40.50.300">
    <property type="entry name" value="P-loop containing nucleotide triphosphate hydrolases"/>
    <property type="match status" value="2"/>
</dbReference>
<evidence type="ECO:0000259" key="14">
    <source>
        <dbReference type="PROSITE" id="PS50893"/>
    </source>
</evidence>
<dbReference type="InterPro" id="IPR050173">
    <property type="entry name" value="ABC_transporter_C-like"/>
</dbReference>
<feature type="transmembrane region" description="Helical" evidence="13">
    <location>
        <begin position="141"/>
        <end position="165"/>
    </location>
</feature>
<accession>A0A9P0BE62</accession>